<protein>
    <recommendedName>
        <fullName evidence="4">Arabinogalactan endo-beta-1,4-galactanase</fullName>
        <ecNumber evidence="4">3.2.1.89</ecNumber>
    </recommendedName>
</protein>
<dbReference type="GO" id="GO:0015926">
    <property type="term" value="F:glucosidase activity"/>
    <property type="evidence" value="ECO:0007669"/>
    <property type="project" value="InterPro"/>
</dbReference>
<sequence length="624" mass="68816">MTPYDKNGHGYGAGNNDLDKAIEIGKRASAHGMKLLVDFHYSDFWADPGRQVVPKAWANMNLTEKSTALYQYTKDSLQKLRAAGVSVGMVQIGNETTSSGLAGEAGEGRYALYAAGSKAVREVDPSVLVAIHLTNPDKTDTILNYAQELANHQIDYDVFATSYYSFWHGSLDNLTYVLKTVADNYGKKTLVAETSYAYTLEDGDGQQNVIRNKNQLTVGGYPASVQGQSHALRDVIDATNKAGSSALGVFYWEPAWTPVSQKGKEANLPIWEQYGSGWAFSYAIGYDPNVNQTNYGGSEWDNQALFDFTGKALPSLATFKYVYTGLNTNLEYDKNEDTAVQESLLSNYSFEEEDMSAYTFNDFIKRRQDTPKTGKYAMNFYHANGDYQTGLEQSLTLPAGTYHFSVQIQGGDTNGSEDIYAFAHSSGLDIQSKKVKLSGWSNWQTAELSFTLTKESQVSLGVSVKVNSGAWGTIDDLILTKSKVVDKTKLVAAITSSKELLKHKEKYSSESILQLNQQLEQAQKIVDKADASQTEVDKVLVALETAQQALVPKKNKNNVVTTDSSTTEKKSQNDNHGSDDKEPEKNKDEKVLPKTGTTFTHLEVIGVVIFTLLVILYTQKKVNN</sequence>
<name>A0A380KZ58_9STRE</name>
<evidence type="ECO:0000256" key="3">
    <source>
        <dbReference type="ARBA" id="ARBA00023295"/>
    </source>
</evidence>
<keyword evidence="3 4" id="KW-0326">Glycosidase</keyword>
<keyword evidence="6" id="KW-1133">Transmembrane helix</keyword>
<dbReference type="Pfam" id="PF07745">
    <property type="entry name" value="Glyco_hydro_53"/>
    <property type="match status" value="1"/>
</dbReference>
<keyword evidence="6" id="KW-0472">Membrane</keyword>
<evidence type="ECO:0000313" key="7">
    <source>
        <dbReference type="EMBL" id="SUN76935.1"/>
    </source>
</evidence>
<keyword evidence="2 4" id="KW-0378">Hydrolase</keyword>
<dbReference type="SUPFAM" id="SSF51445">
    <property type="entry name" value="(Trans)glycosidases"/>
    <property type="match status" value="1"/>
</dbReference>
<organism evidence="7 8">
    <name type="scientific">Streptococcus massiliensis</name>
    <dbReference type="NCBI Taxonomy" id="313439"/>
    <lineage>
        <taxon>Bacteria</taxon>
        <taxon>Bacillati</taxon>
        <taxon>Bacillota</taxon>
        <taxon>Bacilli</taxon>
        <taxon>Lactobacillales</taxon>
        <taxon>Streptococcaceae</taxon>
        <taxon>Streptococcus</taxon>
    </lineage>
</organism>
<gene>
    <name evidence="7" type="primary">ganB_2</name>
    <name evidence="7" type="ORF">NCTC13765_01437</name>
</gene>
<reference evidence="7" key="1">
    <citation type="submission" date="2018-06" db="EMBL/GenBank/DDBJ databases">
        <authorList>
            <consortium name="Pathogen Informatics"/>
            <person name="Doyle S."/>
        </authorList>
    </citation>
    <scope>NUCLEOTIDE SEQUENCE [LARGE SCALE GENOMIC DNA]</scope>
    <source>
        <strain evidence="7">NCTC13765</strain>
    </source>
</reference>
<dbReference type="GO" id="GO:0045490">
    <property type="term" value="P:pectin catabolic process"/>
    <property type="evidence" value="ECO:0007669"/>
    <property type="project" value="TreeGrafter"/>
</dbReference>
<keyword evidence="8" id="KW-1185">Reference proteome</keyword>
<dbReference type="AlphaFoldDB" id="A0A380KZ58"/>
<dbReference type="Proteomes" id="UP000254634">
    <property type="component" value="Unassembled WGS sequence"/>
</dbReference>
<dbReference type="PANTHER" id="PTHR34983">
    <property type="entry name" value="ARABINOGALACTAN ENDO-BETA-1,4-GALACTANASE A"/>
    <property type="match status" value="1"/>
</dbReference>
<dbReference type="InterPro" id="IPR011683">
    <property type="entry name" value="Glyco_hydro_53"/>
</dbReference>
<proteinExistence type="inferred from homology"/>
<dbReference type="InterPro" id="IPR017853">
    <property type="entry name" value="GH"/>
</dbReference>
<feature type="compositionally biased region" description="Basic and acidic residues" evidence="5">
    <location>
        <begin position="566"/>
        <end position="592"/>
    </location>
</feature>
<evidence type="ECO:0000256" key="2">
    <source>
        <dbReference type="ARBA" id="ARBA00022801"/>
    </source>
</evidence>
<comment type="similarity">
    <text evidence="1 4">Belongs to the glycosyl hydrolase 53 family.</text>
</comment>
<feature type="transmembrane region" description="Helical" evidence="6">
    <location>
        <begin position="599"/>
        <end position="618"/>
    </location>
</feature>
<evidence type="ECO:0000313" key="8">
    <source>
        <dbReference type="Proteomes" id="UP000254634"/>
    </source>
</evidence>
<evidence type="ECO:0000256" key="5">
    <source>
        <dbReference type="SAM" id="MobiDB-lite"/>
    </source>
</evidence>
<feature type="region of interest" description="Disordered" evidence="5">
    <location>
        <begin position="554"/>
        <end position="592"/>
    </location>
</feature>
<dbReference type="EC" id="3.2.1.89" evidence="4"/>
<dbReference type="RefSeq" id="WP_263399421.1">
    <property type="nucleotide sequence ID" value="NZ_UHFR01000005.1"/>
</dbReference>
<dbReference type="Gene3D" id="1.20.1270.90">
    <property type="entry name" value="AF1782-like"/>
    <property type="match status" value="1"/>
</dbReference>
<evidence type="ECO:0000256" key="4">
    <source>
        <dbReference type="RuleBase" id="RU361192"/>
    </source>
</evidence>
<evidence type="ECO:0000256" key="6">
    <source>
        <dbReference type="SAM" id="Phobius"/>
    </source>
</evidence>
<keyword evidence="6" id="KW-0812">Transmembrane</keyword>
<evidence type="ECO:0000256" key="1">
    <source>
        <dbReference type="ARBA" id="ARBA00010687"/>
    </source>
</evidence>
<comment type="catalytic activity">
    <reaction evidence="4">
        <text>The enzyme specifically hydrolyzes (1-&gt;4)-beta-D-galactosidic linkages in type I arabinogalactans.</text>
        <dbReference type="EC" id="3.2.1.89"/>
    </reaction>
</comment>
<dbReference type="STRING" id="1123307.GCA_000380065_01127"/>
<dbReference type="EMBL" id="UHFR01000005">
    <property type="protein sequence ID" value="SUN76935.1"/>
    <property type="molecule type" value="Genomic_DNA"/>
</dbReference>
<dbReference type="PANTHER" id="PTHR34983:SF2">
    <property type="entry name" value="ENDO-BETA-1,4-GALACTANASE"/>
    <property type="match status" value="1"/>
</dbReference>
<accession>A0A380KZ58</accession>
<dbReference type="Gene3D" id="2.60.120.260">
    <property type="entry name" value="Galactose-binding domain-like"/>
    <property type="match status" value="1"/>
</dbReference>
<dbReference type="GO" id="GO:0031218">
    <property type="term" value="F:arabinogalactan endo-1,4-beta-galactosidase activity"/>
    <property type="evidence" value="ECO:0007669"/>
    <property type="project" value="UniProtKB-EC"/>
</dbReference>
<dbReference type="Gene3D" id="3.20.20.80">
    <property type="entry name" value="Glycosidases"/>
    <property type="match status" value="1"/>
</dbReference>